<dbReference type="Proteomes" id="UP000322362">
    <property type="component" value="Unassembled WGS sequence"/>
</dbReference>
<sequence length="301" mass="33781">MNIDCYYASLNSSQYLKHESFKNHNTIMKLIRFLTCILFLTSCGKSADTPDDTTPDDDAVLVKTMTYNIWGARQGGLHTPQLQEIAEVIKKHDPDLVALQEVDRFTTRNGQPVGDVAKELADLTGMSHFFALAEPRHGGEYGDAVLSKLPIKETKAYNLGVTAELPGEIRSVARVTVEKEGKEFYFISTHFDHLSNEANRLKQARDFVTILKEYKKPVIVGADFNALPNSETIGILRQHLTLGCFNNNCSQFTFSTDNPRSVIDYIMYAPITGLSIQSYTVDTRAYSESDHFPVISTFKLH</sequence>
<keyword evidence="2" id="KW-0255">Endonuclease</keyword>
<dbReference type="InterPro" id="IPR036691">
    <property type="entry name" value="Endo/exonu/phosph_ase_sf"/>
</dbReference>
<dbReference type="InterPro" id="IPR051916">
    <property type="entry name" value="GPI-anchor_lipid_remodeler"/>
</dbReference>
<feature type="domain" description="Endonuclease/exonuclease/phosphatase" evidence="1">
    <location>
        <begin position="65"/>
        <end position="272"/>
    </location>
</feature>
<evidence type="ECO:0000259" key="1">
    <source>
        <dbReference type="Pfam" id="PF03372"/>
    </source>
</evidence>
<dbReference type="PANTHER" id="PTHR14859:SF15">
    <property type="entry name" value="ENDONUCLEASE_EXONUCLEASE_PHOSPHATASE DOMAIN-CONTAINING PROTEIN"/>
    <property type="match status" value="1"/>
</dbReference>
<dbReference type="GO" id="GO:0006506">
    <property type="term" value="P:GPI anchor biosynthetic process"/>
    <property type="evidence" value="ECO:0007669"/>
    <property type="project" value="TreeGrafter"/>
</dbReference>
<dbReference type="SUPFAM" id="SSF56219">
    <property type="entry name" value="DNase I-like"/>
    <property type="match status" value="1"/>
</dbReference>
<dbReference type="Gene3D" id="3.60.10.10">
    <property type="entry name" value="Endonuclease/exonuclease/phosphatase"/>
    <property type="match status" value="1"/>
</dbReference>
<keyword evidence="2" id="KW-0540">Nuclease</keyword>
<evidence type="ECO:0000313" key="2">
    <source>
        <dbReference type="EMBL" id="TYR36217.1"/>
    </source>
</evidence>
<proteinExistence type="predicted"/>
<dbReference type="Pfam" id="PF03372">
    <property type="entry name" value="Exo_endo_phos"/>
    <property type="match status" value="1"/>
</dbReference>
<name>A0A5D4H6J1_9SPHI</name>
<dbReference type="PANTHER" id="PTHR14859">
    <property type="entry name" value="CALCOFLUOR WHITE HYPERSENSITIVE PROTEIN PRECURSOR"/>
    <property type="match status" value="1"/>
</dbReference>
<evidence type="ECO:0000313" key="3">
    <source>
        <dbReference type="Proteomes" id="UP000322362"/>
    </source>
</evidence>
<dbReference type="GO" id="GO:0004519">
    <property type="term" value="F:endonuclease activity"/>
    <property type="evidence" value="ECO:0007669"/>
    <property type="project" value="UniProtKB-KW"/>
</dbReference>
<reference evidence="2 3" key="1">
    <citation type="submission" date="2019-08" db="EMBL/GenBank/DDBJ databases">
        <title>Phlebobacter frassis gen. nov. sp. nov., a new member of family Sphingobacteriaceae isolated from sand fly rearing media.</title>
        <authorList>
            <person name="Kakumanu M.L."/>
            <person name="Marayati B.F."/>
            <person name="Wada-Katsumata A."/>
            <person name="Wasserberg G."/>
            <person name="Schal C."/>
            <person name="Apperson C.S."/>
            <person name="Ponnusamy L."/>
        </authorList>
    </citation>
    <scope>NUCLEOTIDE SEQUENCE [LARGE SCALE GENOMIC DNA]</scope>
    <source>
        <strain evidence="2 3">SSI9</strain>
    </source>
</reference>
<comment type="caution">
    <text evidence="2">The sequence shown here is derived from an EMBL/GenBank/DDBJ whole genome shotgun (WGS) entry which is preliminary data.</text>
</comment>
<dbReference type="InterPro" id="IPR005135">
    <property type="entry name" value="Endo/exonuclease/phosphatase"/>
</dbReference>
<accession>A0A5D4H6J1</accession>
<gene>
    <name evidence="2" type="ORF">FXV77_09885</name>
</gene>
<organism evidence="2 3">
    <name type="scientific">Sphingobacterium phlebotomi</name>
    <dbReference type="NCBI Taxonomy" id="2605433"/>
    <lineage>
        <taxon>Bacteria</taxon>
        <taxon>Pseudomonadati</taxon>
        <taxon>Bacteroidota</taxon>
        <taxon>Sphingobacteriia</taxon>
        <taxon>Sphingobacteriales</taxon>
        <taxon>Sphingobacteriaceae</taxon>
        <taxon>Sphingobacterium</taxon>
    </lineage>
</organism>
<dbReference type="AlphaFoldDB" id="A0A5D4H6J1"/>
<dbReference type="GO" id="GO:0016020">
    <property type="term" value="C:membrane"/>
    <property type="evidence" value="ECO:0007669"/>
    <property type="project" value="GOC"/>
</dbReference>
<keyword evidence="2" id="KW-0378">Hydrolase</keyword>
<protein>
    <submittedName>
        <fullName evidence="2">Endonuclease</fullName>
    </submittedName>
</protein>
<keyword evidence="3" id="KW-1185">Reference proteome</keyword>
<dbReference type="EMBL" id="VTAV01000005">
    <property type="protein sequence ID" value="TYR36217.1"/>
    <property type="molecule type" value="Genomic_DNA"/>
</dbReference>